<dbReference type="AlphaFoldDB" id="A0AAV2A0R8"/>
<protein>
    <submittedName>
        <fullName evidence="1">Uncharacterized protein</fullName>
    </submittedName>
</protein>
<proteinExistence type="predicted"/>
<reference evidence="1 2" key="1">
    <citation type="submission" date="2024-04" db="EMBL/GenBank/DDBJ databases">
        <authorList>
            <person name="Rising A."/>
            <person name="Reimegard J."/>
            <person name="Sonavane S."/>
            <person name="Akerstrom W."/>
            <person name="Nylinder S."/>
            <person name="Hedman E."/>
            <person name="Kallberg Y."/>
        </authorList>
    </citation>
    <scope>NUCLEOTIDE SEQUENCE [LARGE SCALE GENOMIC DNA]</scope>
</reference>
<comment type="caution">
    <text evidence="1">The sequence shown here is derived from an EMBL/GenBank/DDBJ whole genome shotgun (WGS) entry which is preliminary data.</text>
</comment>
<evidence type="ECO:0000313" key="2">
    <source>
        <dbReference type="Proteomes" id="UP001497382"/>
    </source>
</evidence>
<gene>
    <name evidence="1" type="ORF">LARSCL_LOCUS9075</name>
</gene>
<accession>A0AAV2A0R8</accession>
<organism evidence="1 2">
    <name type="scientific">Larinioides sclopetarius</name>
    <dbReference type="NCBI Taxonomy" id="280406"/>
    <lineage>
        <taxon>Eukaryota</taxon>
        <taxon>Metazoa</taxon>
        <taxon>Ecdysozoa</taxon>
        <taxon>Arthropoda</taxon>
        <taxon>Chelicerata</taxon>
        <taxon>Arachnida</taxon>
        <taxon>Araneae</taxon>
        <taxon>Araneomorphae</taxon>
        <taxon>Entelegynae</taxon>
        <taxon>Araneoidea</taxon>
        <taxon>Araneidae</taxon>
        <taxon>Larinioides</taxon>
    </lineage>
</organism>
<dbReference type="Proteomes" id="UP001497382">
    <property type="component" value="Unassembled WGS sequence"/>
</dbReference>
<name>A0AAV2A0R8_9ARAC</name>
<sequence>MILILKDCNTGINTDWKDLRNVFYFGFIKVGHLTVVNRTEKQRGKMCSPPKKEVQLAFISFQRTLETS</sequence>
<evidence type="ECO:0000313" key="1">
    <source>
        <dbReference type="EMBL" id="CAL1277191.1"/>
    </source>
</evidence>
<dbReference type="EMBL" id="CAXIEN010000099">
    <property type="protein sequence ID" value="CAL1277191.1"/>
    <property type="molecule type" value="Genomic_DNA"/>
</dbReference>
<keyword evidence="2" id="KW-1185">Reference proteome</keyword>